<dbReference type="SUPFAM" id="SSF51182">
    <property type="entry name" value="RmlC-like cupins"/>
    <property type="match status" value="1"/>
</dbReference>
<dbReference type="CDD" id="cd20293">
    <property type="entry name" value="cupin_HutD_N"/>
    <property type="match status" value="1"/>
</dbReference>
<comment type="caution">
    <text evidence="1">The sequence shown here is derived from an EMBL/GenBank/DDBJ whole genome shotgun (WGS) entry which is preliminary data.</text>
</comment>
<reference evidence="1 2" key="1">
    <citation type="submission" date="2019-03" db="EMBL/GenBank/DDBJ databases">
        <title>Genomic Encyclopedia of Type Strains, Phase IV (KMG-IV): sequencing the most valuable type-strain genomes for metagenomic binning, comparative biology and taxonomic classification.</title>
        <authorList>
            <person name="Goeker M."/>
        </authorList>
    </citation>
    <scope>NUCLEOTIDE SEQUENCE [LARGE SCALE GENOMIC DNA]</scope>
    <source>
        <strain evidence="1 2">DSM 25488</strain>
    </source>
</reference>
<keyword evidence="2" id="KW-1185">Reference proteome</keyword>
<organism evidence="1 2">
    <name type="scientific">Marinicella litoralis</name>
    <dbReference type="NCBI Taxonomy" id="644220"/>
    <lineage>
        <taxon>Bacteria</taxon>
        <taxon>Pseudomonadati</taxon>
        <taxon>Pseudomonadota</taxon>
        <taxon>Gammaproteobacteria</taxon>
        <taxon>Lysobacterales</taxon>
        <taxon>Marinicellaceae</taxon>
        <taxon>Marinicella</taxon>
    </lineage>
</organism>
<dbReference type="InterPro" id="IPR014710">
    <property type="entry name" value="RmlC-like_jellyroll"/>
</dbReference>
<evidence type="ECO:0008006" key="3">
    <source>
        <dbReference type="Google" id="ProtNLM"/>
    </source>
</evidence>
<accession>A0A4R6XSL0</accession>
<proteinExistence type="predicted"/>
<dbReference type="InterPro" id="IPR010282">
    <property type="entry name" value="Uncharacterised_HutD/Ves"/>
</dbReference>
<dbReference type="Pfam" id="PF05962">
    <property type="entry name" value="HutD"/>
    <property type="match status" value="1"/>
</dbReference>
<dbReference type="RefSeq" id="WP_099018238.1">
    <property type="nucleotide sequence ID" value="NZ_SNZB01000003.1"/>
</dbReference>
<sequence>MELTIIDNSLHSRLNVIMFKIITPDQYKTIPWKNGSGNTTELAISPGGTLQNFDWRLSIASVNKDGVFSDFSGYDRQLILLRGNGIKLTHNQRHFDDLRSPLSIAAFDGSYQTLGELHKRPIEGFNVMTNQQTCSAQIKTYSQRQNLDIHCGDLVFVYAAYQSLKVQINQHSLCLPAGHLLQIEACAVQVNVVGAGFLVIDLKPFD</sequence>
<dbReference type="Proteomes" id="UP000295724">
    <property type="component" value="Unassembled WGS sequence"/>
</dbReference>
<dbReference type="InterPro" id="IPR011051">
    <property type="entry name" value="RmlC_Cupin_sf"/>
</dbReference>
<dbReference type="AlphaFoldDB" id="A0A4R6XSL0"/>
<dbReference type="EMBL" id="SNZB01000003">
    <property type="protein sequence ID" value="TDR20383.1"/>
    <property type="molecule type" value="Genomic_DNA"/>
</dbReference>
<dbReference type="Gene3D" id="2.60.120.10">
    <property type="entry name" value="Jelly Rolls"/>
    <property type="match status" value="1"/>
</dbReference>
<evidence type="ECO:0000313" key="2">
    <source>
        <dbReference type="Proteomes" id="UP000295724"/>
    </source>
</evidence>
<name>A0A4R6XSL0_9GAMM</name>
<gene>
    <name evidence="1" type="ORF">C8D91_1355</name>
</gene>
<evidence type="ECO:0000313" key="1">
    <source>
        <dbReference type="EMBL" id="TDR20383.1"/>
    </source>
</evidence>
<dbReference type="PANTHER" id="PTHR37943:SF1">
    <property type="entry name" value="PROTEIN VES"/>
    <property type="match status" value="1"/>
</dbReference>
<dbReference type="PANTHER" id="PTHR37943">
    <property type="entry name" value="PROTEIN VES"/>
    <property type="match status" value="1"/>
</dbReference>
<protein>
    <recommendedName>
        <fullName evidence="3">HutD protein</fullName>
    </recommendedName>
</protein>
<dbReference type="OrthoDB" id="9800082at2"/>